<dbReference type="Proteomes" id="UP000325286">
    <property type="component" value="Chromosome"/>
</dbReference>
<feature type="transmembrane region" description="Helical" evidence="9">
    <location>
        <begin position="71"/>
        <end position="99"/>
    </location>
</feature>
<gene>
    <name evidence="12" type="primary">pstC_1</name>
    <name evidence="12" type="ORF">UC8_16030</name>
</gene>
<evidence type="ECO:0000256" key="9">
    <source>
        <dbReference type="RuleBase" id="RU363032"/>
    </source>
</evidence>
<evidence type="ECO:0000256" key="7">
    <source>
        <dbReference type="ARBA" id="ARBA00022989"/>
    </source>
</evidence>
<comment type="similarity">
    <text evidence="2 10">Belongs to the binding-protein-dependent transport system permease family. CysTW subfamily.</text>
</comment>
<keyword evidence="5 10" id="KW-0592">Phosphate transport</keyword>
<evidence type="ECO:0000256" key="5">
    <source>
        <dbReference type="ARBA" id="ARBA00022592"/>
    </source>
</evidence>
<dbReference type="InterPro" id="IPR011864">
    <property type="entry name" value="Phosphate_PstC"/>
</dbReference>
<dbReference type="InterPro" id="IPR035906">
    <property type="entry name" value="MetI-like_sf"/>
</dbReference>
<evidence type="ECO:0000313" key="13">
    <source>
        <dbReference type="Proteomes" id="UP000325286"/>
    </source>
</evidence>
<dbReference type="SUPFAM" id="SSF161098">
    <property type="entry name" value="MetI-like"/>
    <property type="match status" value="1"/>
</dbReference>
<evidence type="ECO:0000256" key="6">
    <source>
        <dbReference type="ARBA" id="ARBA00022692"/>
    </source>
</evidence>
<dbReference type="GO" id="GO:0005315">
    <property type="term" value="F:phosphate transmembrane transporter activity"/>
    <property type="evidence" value="ECO:0007669"/>
    <property type="project" value="InterPro"/>
</dbReference>
<evidence type="ECO:0000256" key="1">
    <source>
        <dbReference type="ARBA" id="ARBA00004651"/>
    </source>
</evidence>
<dbReference type="Pfam" id="PF00528">
    <property type="entry name" value="BPD_transp_1"/>
    <property type="match status" value="1"/>
</dbReference>
<comment type="caution">
    <text evidence="10">Lacks conserved residue(s) required for the propagation of feature annotation.</text>
</comment>
<feature type="transmembrane region" description="Helical" evidence="9">
    <location>
        <begin position="142"/>
        <end position="168"/>
    </location>
</feature>
<dbReference type="CDD" id="cd06261">
    <property type="entry name" value="TM_PBP2"/>
    <property type="match status" value="1"/>
</dbReference>
<keyword evidence="8 9" id="KW-0472">Membrane</keyword>
<dbReference type="GO" id="GO:0005886">
    <property type="term" value="C:plasma membrane"/>
    <property type="evidence" value="ECO:0007669"/>
    <property type="project" value="UniProtKB-SubCell"/>
</dbReference>
<evidence type="ECO:0000256" key="3">
    <source>
        <dbReference type="ARBA" id="ARBA00022448"/>
    </source>
</evidence>
<name>A0A5B9QKH2_9BACT</name>
<comment type="function">
    <text evidence="10">Part of the binding-protein-dependent transport system for phosphate; probably responsible for the translocation of the substrate across the membrane.</text>
</comment>
<dbReference type="Gene3D" id="1.10.3720.10">
    <property type="entry name" value="MetI-like"/>
    <property type="match status" value="1"/>
</dbReference>
<keyword evidence="3 9" id="KW-0813">Transport</keyword>
<reference evidence="12 13" key="1">
    <citation type="submission" date="2019-08" db="EMBL/GenBank/DDBJ databases">
        <title>Deep-cultivation of Planctomycetes and their phenomic and genomic characterization uncovers novel biology.</title>
        <authorList>
            <person name="Wiegand S."/>
            <person name="Jogler M."/>
            <person name="Boedeker C."/>
            <person name="Pinto D."/>
            <person name="Vollmers J."/>
            <person name="Rivas-Marin E."/>
            <person name="Kohn T."/>
            <person name="Peeters S.H."/>
            <person name="Heuer A."/>
            <person name="Rast P."/>
            <person name="Oberbeckmann S."/>
            <person name="Bunk B."/>
            <person name="Jeske O."/>
            <person name="Meyerdierks A."/>
            <person name="Storesund J.E."/>
            <person name="Kallscheuer N."/>
            <person name="Luecker S."/>
            <person name="Lage O.M."/>
            <person name="Pohl T."/>
            <person name="Merkel B.J."/>
            <person name="Hornburger P."/>
            <person name="Mueller R.-W."/>
            <person name="Bruemmer F."/>
            <person name="Labrenz M."/>
            <person name="Spormann A.M."/>
            <person name="Op den Camp H."/>
            <person name="Overmann J."/>
            <person name="Amann R."/>
            <person name="Jetten M.S.M."/>
            <person name="Mascher T."/>
            <person name="Medema M.H."/>
            <person name="Devos D.P."/>
            <person name="Kaster A.-K."/>
            <person name="Ovreas L."/>
            <person name="Rohde M."/>
            <person name="Galperin M.Y."/>
            <person name="Jogler C."/>
        </authorList>
    </citation>
    <scope>NUCLEOTIDE SEQUENCE [LARGE SCALE GENOMIC DNA]</scope>
    <source>
        <strain evidence="12 13">UC8</strain>
    </source>
</reference>
<evidence type="ECO:0000313" key="12">
    <source>
        <dbReference type="EMBL" id="QEG39607.1"/>
    </source>
</evidence>
<sequence>MFRFRPDTVLHWTLRSCGLFTVAVVLMILGFLLLESLPTLQHVGAGRFFSDASWHPAAGAEQGTFNLVPMIVATLLTTLGAVLVAAPLGIGSALFAHFYAPRLLGRAYGKIIELLAGIPSVVYGLWGLTTLVPLVAQWQPPGASLFTATMILAIMILPTIALFAGAAFESLPPEHWQAAEALGLSRGRTVISVVLPAARSGLFTAIILGTGRAVGETMAVLMVAGNVVQNPSGLFQPVRTITANIALEMAYAMGDHRGALFVCGLILMGMVIVLVSIAEWGSRSPVHA</sequence>
<evidence type="ECO:0000259" key="11">
    <source>
        <dbReference type="PROSITE" id="PS50928"/>
    </source>
</evidence>
<dbReference type="PANTHER" id="PTHR30425">
    <property type="entry name" value="PHOSPHATE TRANSPORT SYSTEM PERMEASE PROTEIN PST"/>
    <property type="match status" value="1"/>
</dbReference>
<dbReference type="RefSeq" id="WP_202908795.1">
    <property type="nucleotide sequence ID" value="NZ_CP042914.1"/>
</dbReference>
<keyword evidence="7 9" id="KW-1133">Transmembrane helix</keyword>
<evidence type="ECO:0000256" key="10">
    <source>
        <dbReference type="RuleBase" id="RU363054"/>
    </source>
</evidence>
<dbReference type="KEGG" id="rul:UC8_16030"/>
<evidence type="ECO:0000256" key="2">
    <source>
        <dbReference type="ARBA" id="ARBA00007069"/>
    </source>
</evidence>
<protein>
    <recommendedName>
        <fullName evidence="10">Phosphate transport system permease protein</fullName>
    </recommendedName>
</protein>
<keyword evidence="13" id="KW-1185">Reference proteome</keyword>
<dbReference type="PANTHER" id="PTHR30425:SF1">
    <property type="entry name" value="PHOSPHATE TRANSPORT SYSTEM PERMEASE PROTEIN PSTC"/>
    <property type="match status" value="1"/>
</dbReference>
<evidence type="ECO:0000256" key="8">
    <source>
        <dbReference type="ARBA" id="ARBA00023136"/>
    </source>
</evidence>
<dbReference type="GO" id="GO:0006817">
    <property type="term" value="P:phosphate ion transport"/>
    <property type="evidence" value="ECO:0007669"/>
    <property type="project" value="UniProtKB-KW"/>
</dbReference>
<accession>A0A5B9QKH2</accession>
<dbReference type="AlphaFoldDB" id="A0A5B9QKH2"/>
<feature type="transmembrane region" description="Helical" evidence="9">
    <location>
        <begin position="259"/>
        <end position="278"/>
    </location>
</feature>
<keyword evidence="4 10" id="KW-1003">Cell membrane</keyword>
<dbReference type="NCBIfam" id="TIGR02138">
    <property type="entry name" value="phosphate_pstC"/>
    <property type="match status" value="1"/>
</dbReference>
<feature type="transmembrane region" description="Helical" evidence="9">
    <location>
        <begin position="12"/>
        <end position="34"/>
    </location>
</feature>
<dbReference type="InterPro" id="IPR000515">
    <property type="entry name" value="MetI-like"/>
</dbReference>
<dbReference type="InterPro" id="IPR051124">
    <property type="entry name" value="Phosphate_Transport_Permease"/>
</dbReference>
<feature type="transmembrane region" description="Helical" evidence="9">
    <location>
        <begin position="111"/>
        <end position="136"/>
    </location>
</feature>
<feature type="domain" description="ABC transmembrane type-1" evidence="11">
    <location>
        <begin position="71"/>
        <end position="278"/>
    </location>
</feature>
<comment type="subcellular location">
    <subcellularLocation>
        <location evidence="1 9">Cell membrane</location>
        <topology evidence="1 9">Multi-pass membrane protein</topology>
    </subcellularLocation>
</comment>
<dbReference type="EMBL" id="CP042914">
    <property type="protein sequence ID" value="QEG39607.1"/>
    <property type="molecule type" value="Genomic_DNA"/>
</dbReference>
<keyword evidence="6 9" id="KW-0812">Transmembrane</keyword>
<evidence type="ECO:0000256" key="4">
    <source>
        <dbReference type="ARBA" id="ARBA00022475"/>
    </source>
</evidence>
<organism evidence="12 13">
    <name type="scientific">Roseimaritima ulvae</name>
    <dbReference type="NCBI Taxonomy" id="980254"/>
    <lineage>
        <taxon>Bacteria</taxon>
        <taxon>Pseudomonadati</taxon>
        <taxon>Planctomycetota</taxon>
        <taxon>Planctomycetia</taxon>
        <taxon>Pirellulales</taxon>
        <taxon>Pirellulaceae</taxon>
        <taxon>Roseimaritima</taxon>
    </lineage>
</organism>
<dbReference type="PROSITE" id="PS50928">
    <property type="entry name" value="ABC_TM1"/>
    <property type="match status" value="1"/>
</dbReference>
<proteinExistence type="inferred from homology"/>